<evidence type="ECO:0000313" key="8">
    <source>
        <dbReference type="Proteomes" id="UP000176864"/>
    </source>
</evidence>
<comment type="subcellular location">
    <subcellularLocation>
        <location evidence="1">Membrane</location>
        <topology evidence="1">Single-pass membrane protein</topology>
    </subcellularLocation>
</comment>
<evidence type="ECO:0000256" key="6">
    <source>
        <dbReference type="SAM" id="Phobius"/>
    </source>
</evidence>
<dbReference type="GO" id="GO:0015628">
    <property type="term" value="P:protein secretion by the type II secretion system"/>
    <property type="evidence" value="ECO:0007669"/>
    <property type="project" value="InterPro"/>
</dbReference>
<dbReference type="SUPFAM" id="SSF54523">
    <property type="entry name" value="Pili subunits"/>
    <property type="match status" value="1"/>
</dbReference>
<evidence type="ECO:0000256" key="4">
    <source>
        <dbReference type="ARBA" id="ARBA00022989"/>
    </source>
</evidence>
<dbReference type="Pfam" id="PF07963">
    <property type="entry name" value="N_methyl"/>
    <property type="match status" value="1"/>
</dbReference>
<dbReference type="PANTHER" id="PTHR30093">
    <property type="entry name" value="GENERAL SECRETION PATHWAY PROTEIN G"/>
    <property type="match status" value="1"/>
</dbReference>
<dbReference type="AlphaFoldDB" id="A0A1F5NKH9"/>
<accession>A0A1F5NKH9</accession>
<feature type="transmembrane region" description="Helical" evidence="6">
    <location>
        <begin position="27"/>
        <end position="48"/>
    </location>
</feature>
<evidence type="ECO:0000256" key="5">
    <source>
        <dbReference type="ARBA" id="ARBA00023136"/>
    </source>
</evidence>
<keyword evidence="5 6" id="KW-0472">Membrane</keyword>
<dbReference type="Proteomes" id="UP000176864">
    <property type="component" value="Unassembled WGS sequence"/>
</dbReference>
<dbReference type="GO" id="GO:0015627">
    <property type="term" value="C:type II protein secretion system complex"/>
    <property type="evidence" value="ECO:0007669"/>
    <property type="project" value="InterPro"/>
</dbReference>
<dbReference type="InterPro" id="IPR000983">
    <property type="entry name" value="Bac_GSPG_pilin"/>
</dbReference>
<dbReference type="PANTHER" id="PTHR30093:SF44">
    <property type="entry name" value="TYPE II SECRETION SYSTEM CORE PROTEIN G"/>
    <property type="match status" value="1"/>
</dbReference>
<dbReference type="STRING" id="1817824.A2751_03555"/>
<protein>
    <submittedName>
        <fullName evidence="7">Uncharacterized protein</fullName>
    </submittedName>
</protein>
<comment type="caution">
    <text evidence="7">The sequence shown here is derived from an EMBL/GenBank/DDBJ whole genome shotgun (WGS) entry which is preliminary data.</text>
</comment>
<dbReference type="PRINTS" id="PR00813">
    <property type="entry name" value="BCTERIALGSPG"/>
</dbReference>
<evidence type="ECO:0000256" key="3">
    <source>
        <dbReference type="ARBA" id="ARBA00022692"/>
    </source>
</evidence>
<keyword evidence="4 6" id="KW-1133">Transmembrane helix</keyword>
<keyword evidence="2" id="KW-0488">Methylation</keyword>
<dbReference type="EMBL" id="MFEK01000014">
    <property type="protein sequence ID" value="OGE78206.1"/>
    <property type="molecule type" value="Genomic_DNA"/>
</dbReference>
<evidence type="ECO:0000313" key="7">
    <source>
        <dbReference type="EMBL" id="OGE78206.1"/>
    </source>
</evidence>
<dbReference type="Gene3D" id="3.30.700.10">
    <property type="entry name" value="Glycoprotein, Type 4 Pilin"/>
    <property type="match status" value="1"/>
</dbReference>
<dbReference type="InterPro" id="IPR012902">
    <property type="entry name" value="N_methyl_site"/>
</dbReference>
<gene>
    <name evidence="7" type="ORF">A2751_03555</name>
</gene>
<dbReference type="InterPro" id="IPR045584">
    <property type="entry name" value="Pilin-like"/>
</dbReference>
<evidence type="ECO:0000256" key="1">
    <source>
        <dbReference type="ARBA" id="ARBA00004167"/>
    </source>
</evidence>
<keyword evidence="3 6" id="KW-0812">Transmembrane</keyword>
<reference evidence="7 8" key="1">
    <citation type="journal article" date="2016" name="Nat. Commun.">
        <title>Thousands of microbial genomes shed light on interconnected biogeochemical processes in an aquifer system.</title>
        <authorList>
            <person name="Anantharaman K."/>
            <person name="Brown C.T."/>
            <person name="Hug L.A."/>
            <person name="Sharon I."/>
            <person name="Castelle C.J."/>
            <person name="Probst A.J."/>
            <person name="Thomas B.C."/>
            <person name="Singh A."/>
            <person name="Wilkins M.J."/>
            <person name="Karaoz U."/>
            <person name="Brodie E.L."/>
            <person name="Williams K.H."/>
            <person name="Hubbard S.S."/>
            <person name="Banfield J.F."/>
        </authorList>
    </citation>
    <scope>NUCLEOTIDE SEQUENCE [LARGE SCALE GENOMIC DNA]</scope>
</reference>
<proteinExistence type="predicted"/>
<dbReference type="NCBIfam" id="TIGR02532">
    <property type="entry name" value="IV_pilin_GFxxxE"/>
    <property type="match status" value="1"/>
</dbReference>
<name>A0A1F5NKH9_9BACT</name>
<dbReference type="GO" id="GO:0016020">
    <property type="term" value="C:membrane"/>
    <property type="evidence" value="ECO:0007669"/>
    <property type="project" value="UniProtKB-SubCell"/>
</dbReference>
<evidence type="ECO:0000256" key="2">
    <source>
        <dbReference type="ARBA" id="ARBA00022481"/>
    </source>
</evidence>
<sequence>MKRKGFTLIKLPSSSSASGGLRRANAFTLIELLVVISVIGLLASIVLVSLNSARAKARDAKRLTDLAQIKKALELYYDDNGSYPNTNYNVGPGQWRTQCASSDSWVTPNLPADQVIKDIYNGKGLAPTYISPFPSDPLLNAASSQNCYNYTSNGTDYKLIDTALTDMTLAQINQYPSYKDPARNDTTNTAPCTSFADYSLTLAIWSPGAQCW</sequence>
<organism evidence="7 8">
    <name type="scientific">Candidatus Doudnabacteria bacterium RIFCSPHIGHO2_01_FULL_46_14</name>
    <dbReference type="NCBI Taxonomy" id="1817824"/>
    <lineage>
        <taxon>Bacteria</taxon>
        <taxon>Candidatus Doudnaibacteriota</taxon>
    </lineage>
</organism>